<name>A0A512L949_9PROT</name>
<comment type="caution">
    <text evidence="3">The sequence shown here is derived from an EMBL/GenBank/DDBJ whole genome shotgun (WGS) entry which is preliminary data.</text>
</comment>
<dbReference type="EMBL" id="BKAD01000016">
    <property type="protein sequence ID" value="GEP30661.1"/>
    <property type="molecule type" value="Genomic_DNA"/>
</dbReference>
<keyword evidence="4" id="KW-1185">Reference proteome</keyword>
<organism evidence="3 4">
    <name type="scientific">Sulfuriferula plumbiphila</name>
    <dbReference type="NCBI Taxonomy" id="171865"/>
    <lineage>
        <taxon>Bacteria</taxon>
        <taxon>Pseudomonadati</taxon>
        <taxon>Pseudomonadota</taxon>
        <taxon>Betaproteobacteria</taxon>
        <taxon>Nitrosomonadales</taxon>
        <taxon>Sulfuricellaceae</taxon>
        <taxon>Sulfuriferula</taxon>
    </lineage>
</organism>
<dbReference type="PIRSF" id="PIRSF000714">
    <property type="entry name" value="HIT"/>
    <property type="match status" value="1"/>
</dbReference>
<evidence type="ECO:0000259" key="2">
    <source>
        <dbReference type="PROSITE" id="PS51084"/>
    </source>
</evidence>
<proteinExistence type="predicted"/>
<dbReference type="AlphaFoldDB" id="A0A512L949"/>
<dbReference type="InterPro" id="IPR052908">
    <property type="entry name" value="AP-4-A_phosphorylase"/>
</dbReference>
<dbReference type="GO" id="GO:0003824">
    <property type="term" value="F:catalytic activity"/>
    <property type="evidence" value="ECO:0007669"/>
    <property type="project" value="InterPro"/>
</dbReference>
<dbReference type="InterPro" id="IPR036265">
    <property type="entry name" value="HIT-like_sf"/>
</dbReference>
<dbReference type="SUPFAM" id="SSF54197">
    <property type="entry name" value="HIT-like"/>
    <property type="match status" value="1"/>
</dbReference>
<dbReference type="InterPro" id="IPR011146">
    <property type="entry name" value="HIT-like"/>
</dbReference>
<feature type="short sequence motif" description="Histidine triad motif" evidence="1">
    <location>
        <begin position="88"/>
        <end position="92"/>
    </location>
</feature>
<evidence type="ECO:0000313" key="4">
    <source>
        <dbReference type="Proteomes" id="UP000321337"/>
    </source>
</evidence>
<dbReference type="RefSeq" id="WP_147072937.1">
    <property type="nucleotide sequence ID" value="NZ_AP021884.1"/>
</dbReference>
<reference evidence="3 4" key="1">
    <citation type="submission" date="2019-07" db="EMBL/GenBank/DDBJ databases">
        <title>Whole genome shotgun sequence of Thiobacillus plumbophilus NBRC 107929.</title>
        <authorList>
            <person name="Hosoyama A."/>
            <person name="Uohara A."/>
            <person name="Ohji S."/>
            <person name="Ichikawa N."/>
        </authorList>
    </citation>
    <scope>NUCLEOTIDE SEQUENCE [LARGE SCALE GENOMIC DNA]</scope>
    <source>
        <strain evidence="3 4">NBRC 107929</strain>
    </source>
</reference>
<gene>
    <name evidence="3" type="ORF">TPL01_17990</name>
</gene>
<evidence type="ECO:0000313" key="3">
    <source>
        <dbReference type="EMBL" id="GEP30661.1"/>
    </source>
</evidence>
<dbReference type="PROSITE" id="PS51084">
    <property type="entry name" value="HIT_2"/>
    <property type="match status" value="1"/>
</dbReference>
<protein>
    <submittedName>
        <fullName evidence="3">HIT family protein</fullName>
    </submittedName>
</protein>
<dbReference type="Pfam" id="PF01230">
    <property type="entry name" value="HIT"/>
    <property type="match status" value="1"/>
</dbReference>
<dbReference type="OrthoDB" id="9799145at2"/>
<feature type="domain" description="HIT" evidence="2">
    <location>
        <begin position="2"/>
        <end position="103"/>
    </location>
</feature>
<accession>A0A512L949</accession>
<dbReference type="Proteomes" id="UP000321337">
    <property type="component" value="Unassembled WGS sequence"/>
</dbReference>
<dbReference type="PANTHER" id="PTHR42997">
    <property type="entry name" value="HIT FAMILY HYDROLASE"/>
    <property type="match status" value="1"/>
</dbReference>
<evidence type="ECO:0000256" key="1">
    <source>
        <dbReference type="PROSITE-ProRule" id="PRU00464"/>
    </source>
</evidence>
<dbReference type="PANTHER" id="PTHR42997:SF1">
    <property type="entry name" value="AP-4-A PHOSPHORYLASE"/>
    <property type="match status" value="1"/>
</dbReference>
<dbReference type="InterPro" id="IPR026026">
    <property type="entry name" value="HIT_Hint"/>
</dbReference>
<dbReference type="Gene3D" id="3.30.428.10">
    <property type="entry name" value="HIT-like"/>
    <property type="match status" value="1"/>
</dbReference>
<sequence>MNPCELCDTPGGEVLWRNDLCRVVLIDDVDYPGFCRVILNAHVKEMSDLSEARQTQLMRAVFATETVLREVLRPDKINLASLGNMTPHLHWHVIPRFAGDRHFPNPIWGAPQRESRPQGQLNLIAGILKSALAQRL</sequence>